<keyword evidence="3" id="KW-1185">Reference proteome</keyword>
<evidence type="ECO:0000313" key="2">
    <source>
        <dbReference type="EMBL" id="QLY31181.1"/>
    </source>
</evidence>
<sequence length="88" mass="9864">MATTVTGLTHEDCGTIGFVLSCLFDQVIDMAELRTWCEHVIITNAMEDIPQYIFDLASVDDISKVSGVPSDSDRRMNSHRRKMLRSTA</sequence>
<evidence type="ECO:0000313" key="3">
    <source>
        <dbReference type="Proteomes" id="UP000515512"/>
    </source>
</evidence>
<dbReference type="EMBL" id="CP059399">
    <property type="protein sequence ID" value="QLY31181.1"/>
    <property type="molecule type" value="Genomic_DNA"/>
</dbReference>
<name>A0A7D6V9R9_9NOCA</name>
<dbReference type="Proteomes" id="UP000515512">
    <property type="component" value="Chromosome"/>
</dbReference>
<protein>
    <submittedName>
        <fullName evidence="2">Uncharacterized protein</fullName>
    </submittedName>
</protein>
<dbReference type="AlphaFoldDB" id="A0A7D6V9R9"/>
<dbReference type="RefSeq" id="WP_181582377.1">
    <property type="nucleotide sequence ID" value="NZ_CP059399.1"/>
</dbReference>
<feature type="compositionally biased region" description="Basic residues" evidence="1">
    <location>
        <begin position="77"/>
        <end position="88"/>
    </location>
</feature>
<feature type="region of interest" description="Disordered" evidence="1">
    <location>
        <begin position="68"/>
        <end position="88"/>
    </location>
</feature>
<reference evidence="2 3" key="1">
    <citation type="submission" date="2020-07" db="EMBL/GenBank/DDBJ databases">
        <authorList>
            <person name="Zhuang K."/>
            <person name="Ran Y."/>
        </authorList>
    </citation>
    <scope>NUCLEOTIDE SEQUENCE [LARGE SCALE GENOMIC DNA]</scope>
    <source>
        <strain evidence="2 3">WCH-YHL-001</strain>
    </source>
</reference>
<gene>
    <name evidence="2" type="ORF">H0264_01965</name>
</gene>
<evidence type="ECO:0000256" key="1">
    <source>
        <dbReference type="SAM" id="MobiDB-lite"/>
    </source>
</evidence>
<proteinExistence type="predicted"/>
<organism evidence="2 3">
    <name type="scientific">Nocardia huaxiensis</name>
    <dbReference type="NCBI Taxonomy" id="2755382"/>
    <lineage>
        <taxon>Bacteria</taxon>
        <taxon>Bacillati</taxon>
        <taxon>Actinomycetota</taxon>
        <taxon>Actinomycetes</taxon>
        <taxon>Mycobacteriales</taxon>
        <taxon>Nocardiaceae</taxon>
        <taxon>Nocardia</taxon>
    </lineage>
</organism>
<dbReference type="KEGG" id="nhu:H0264_01965"/>
<accession>A0A7D6V9R9</accession>